<organism evidence="2 4">
    <name type="scientific">Dracunculus medinensis</name>
    <name type="common">Guinea worm</name>
    <dbReference type="NCBI Taxonomy" id="318479"/>
    <lineage>
        <taxon>Eukaryota</taxon>
        <taxon>Metazoa</taxon>
        <taxon>Ecdysozoa</taxon>
        <taxon>Nematoda</taxon>
        <taxon>Chromadorea</taxon>
        <taxon>Rhabditida</taxon>
        <taxon>Spirurina</taxon>
        <taxon>Dracunculoidea</taxon>
        <taxon>Dracunculidae</taxon>
        <taxon>Dracunculus</taxon>
    </lineage>
</organism>
<dbReference type="WBParaSite" id="DME_0000890801-mRNA-1">
    <property type="protein sequence ID" value="DME_0000890801-mRNA-1"/>
    <property type="gene ID" value="DME_0000890801"/>
</dbReference>
<evidence type="ECO:0000313" key="4">
    <source>
        <dbReference type="WBParaSite" id="DME_0000890801-mRNA-1"/>
    </source>
</evidence>
<dbReference type="AlphaFoldDB" id="A0A0N4UM53"/>
<dbReference type="CDD" id="cd04301">
    <property type="entry name" value="NAT_SF"/>
    <property type="match status" value="1"/>
</dbReference>
<reference evidence="1 3" key="2">
    <citation type="submission" date="2018-11" db="EMBL/GenBank/DDBJ databases">
        <authorList>
            <consortium name="Pathogen Informatics"/>
        </authorList>
    </citation>
    <scope>NUCLEOTIDE SEQUENCE [LARGE SCALE GENOMIC DNA]</scope>
</reference>
<evidence type="ECO:0000313" key="1">
    <source>
        <dbReference type="EMBL" id="VDN52781.1"/>
    </source>
</evidence>
<keyword evidence="3" id="KW-1185">Reference proteome</keyword>
<sequence>MEEKNFGDFTIIKVTEKDIDDILKFLYNDFLHEEPISSSINITESEADKLYRDFVSMGAKSSLSYMLKDHDGHIVGLRLASIIDRDGKQDGNEPIKIDINKDPYQYTGESNQFSVKANHLKKILDELDDKIWITLNPRITRLFNLIILSVDKYHRRQGLAEKLVNYNLEEIQQRGCQGIVVEATAIKSQEVPSFLL</sequence>
<protein>
    <submittedName>
        <fullName evidence="4">N-acetyltransferase domain-containing protein</fullName>
    </submittedName>
</protein>
<reference evidence="4" key="1">
    <citation type="submission" date="2017-02" db="UniProtKB">
        <authorList>
            <consortium name="WormBaseParasite"/>
        </authorList>
    </citation>
    <scope>IDENTIFICATION</scope>
</reference>
<evidence type="ECO:0000313" key="3">
    <source>
        <dbReference type="Proteomes" id="UP000274756"/>
    </source>
</evidence>
<dbReference type="GO" id="GO:0008080">
    <property type="term" value="F:N-acetyltransferase activity"/>
    <property type="evidence" value="ECO:0007669"/>
    <property type="project" value="TreeGrafter"/>
</dbReference>
<name>A0A0N4UM53_DRAME</name>
<evidence type="ECO:0000313" key="2">
    <source>
        <dbReference type="Proteomes" id="UP000038040"/>
    </source>
</evidence>
<dbReference type="EMBL" id="UYYG01000078">
    <property type="protein sequence ID" value="VDN52781.1"/>
    <property type="molecule type" value="Genomic_DNA"/>
</dbReference>
<gene>
    <name evidence="1" type="ORF">DME_LOCUS2754</name>
</gene>
<proteinExistence type="predicted"/>
<dbReference type="InterPro" id="IPR016181">
    <property type="entry name" value="Acyl_CoA_acyltransferase"/>
</dbReference>
<dbReference type="Proteomes" id="UP000274756">
    <property type="component" value="Unassembled WGS sequence"/>
</dbReference>
<dbReference type="Proteomes" id="UP000038040">
    <property type="component" value="Unplaced"/>
</dbReference>
<dbReference type="Gene3D" id="3.40.630.30">
    <property type="match status" value="1"/>
</dbReference>
<dbReference type="PANTHER" id="PTHR20905:SF30">
    <property type="entry name" value="N-ACETYLTRANSFERASE DOMAIN-CONTAINING PROTEIN"/>
    <property type="match status" value="1"/>
</dbReference>
<dbReference type="STRING" id="318479.A0A0N4UM53"/>
<accession>A0A0N4UM53</accession>
<dbReference type="OrthoDB" id="41532at2759"/>
<dbReference type="SUPFAM" id="SSF55729">
    <property type="entry name" value="Acyl-CoA N-acyltransferases (Nat)"/>
    <property type="match status" value="1"/>
</dbReference>
<dbReference type="PANTHER" id="PTHR20905">
    <property type="entry name" value="N-ACETYLTRANSFERASE-RELATED"/>
    <property type="match status" value="1"/>
</dbReference>